<proteinExistence type="predicted"/>
<protein>
    <submittedName>
        <fullName evidence="1">Uncharacterized protein</fullName>
    </submittedName>
</protein>
<gene>
    <name evidence="1" type="ORF">QWI16_09345</name>
</gene>
<reference evidence="1" key="1">
    <citation type="submission" date="2023-07" db="EMBL/GenBank/DDBJ databases">
        <title>Gilvimarinus algae sp. nov., isolated from the surface of Kelp.</title>
        <authorList>
            <person name="Sun Y.Y."/>
            <person name="Gong Y."/>
            <person name="Du Z.J."/>
        </authorList>
    </citation>
    <scope>NUCLEOTIDE SEQUENCE</scope>
    <source>
        <strain evidence="1">SDUM040014</strain>
    </source>
</reference>
<name>A0ABT8TEJ2_9GAMM</name>
<dbReference type="Proteomes" id="UP001168380">
    <property type="component" value="Unassembled WGS sequence"/>
</dbReference>
<evidence type="ECO:0000313" key="2">
    <source>
        <dbReference type="Proteomes" id="UP001168380"/>
    </source>
</evidence>
<keyword evidence="2" id="KW-1185">Reference proteome</keyword>
<evidence type="ECO:0000313" key="1">
    <source>
        <dbReference type="EMBL" id="MDO3382380.1"/>
    </source>
</evidence>
<organism evidence="1 2">
    <name type="scientific">Gilvimarinus algae</name>
    <dbReference type="NCBI Taxonomy" id="3058037"/>
    <lineage>
        <taxon>Bacteria</taxon>
        <taxon>Pseudomonadati</taxon>
        <taxon>Pseudomonadota</taxon>
        <taxon>Gammaproteobacteria</taxon>
        <taxon>Cellvibrionales</taxon>
        <taxon>Cellvibrionaceae</taxon>
        <taxon>Gilvimarinus</taxon>
    </lineage>
</organism>
<sequence length="126" mass="13723">MYSLLKIRKKMRTIVILMVMMLLPSAAFGRGEVERAIVVKVRVDNDGKGYVAFEQPLGGIPASCTNEAHASHLAFDVNTEAGKAVMGLALLAYSTGKPVYAKGTDTCDTYGSVVEDWHWGYVHEGE</sequence>
<comment type="caution">
    <text evidence="1">The sequence shown here is derived from an EMBL/GenBank/DDBJ whole genome shotgun (WGS) entry which is preliminary data.</text>
</comment>
<dbReference type="RefSeq" id="WP_302712610.1">
    <property type="nucleotide sequence ID" value="NZ_JAULRT010000052.1"/>
</dbReference>
<accession>A0ABT8TEJ2</accession>
<dbReference type="EMBL" id="JAULRT010000052">
    <property type="protein sequence ID" value="MDO3382380.1"/>
    <property type="molecule type" value="Genomic_DNA"/>
</dbReference>